<proteinExistence type="predicted"/>
<protein>
    <recommendedName>
        <fullName evidence="5">4Fe-4S ferredoxin-type domain-containing protein</fullName>
    </recommendedName>
</protein>
<feature type="domain" description="4Fe-4S ferredoxin-type" evidence="5">
    <location>
        <begin position="36"/>
        <end position="65"/>
    </location>
</feature>
<keyword evidence="3" id="KW-0408">Iron</keyword>
<keyword evidence="1" id="KW-0004">4Fe-4S</keyword>
<name>X1M5Q3_9ZZZZ</name>
<keyword evidence="2" id="KW-0479">Metal-binding</keyword>
<dbReference type="GO" id="GO:0051539">
    <property type="term" value="F:4 iron, 4 sulfur cluster binding"/>
    <property type="evidence" value="ECO:0007669"/>
    <property type="project" value="UniProtKB-KW"/>
</dbReference>
<dbReference type="PROSITE" id="PS51379">
    <property type="entry name" value="4FE4S_FER_2"/>
    <property type="match status" value="2"/>
</dbReference>
<dbReference type="InterPro" id="IPR017896">
    <property type="entry name" value="4Fe4S_Fe-S-bd"/>
</dbReference>
<dbReference type="AlphaFoldDB" id="X1M5Q3"/>
<organism evidence="6">
    <name type="scientific">marine sediment metagenome</name>
    <dbReference type="NCBI Taxonomy" id="412755"/>
    <lineage>
        <taxon>unclassified sequences</taxon>
        <taxon>metagenomes</taxon>
        <taxon>ecological metagenomes</taxon>
    </lineage>
</organism>
<gene>
    <name evidence="6" type="ORF">S06H3_37843</name>
</gene>
<dbReference type="Pfam" id="PF13237">
    <property type="entry name" value="Fer4_10"/>
    <property type="match status" value="1"/>
</dbReference>
<dbReference type="Gene3D" id="3.30.70.20">
    <property type="match status" value="1"/>
</dbReference>
<keyword evidence="4" id="KW-0411">Iron-sulfur</keyword>
<accession>X1M5Q3</accession>
<reference evidence="6" key="1">
    <citation type="journal article" date="2014" name="Front. Microbiol.">
        <title>High frequency of phylogenetically diverse reductive dehalogenase-homologous genes in deep subseafloor sedimentary metagenomes.</title>
        <authorList>
            <person name="Kawai M."/>
            <person name="Futagami T."/>
            <person name="Toyoda A."/>
            <person name="Takaki Y."/>
            <person name="Nishi S."/>
            <person name="Hori S."/>
            <person name="Arai W."/>
            <person name="Tsubouchi T."/>
            <person name="Morono Y."/>
            <person name="Uchiyama I."/>
            <person name="Ito T."/>
            <person name="Fujiyama A."/>
            <person name="Inagaki F."/>
            <person name="Takami H."/>
        </authorList>
    </citation>
    <scope>NUCLEOTIDE SEQUENCE</scope>
    <source>
        <strain evidence="6">Expedition CK06-06</strain>
    </source>
</reference>
<evidence type="ECO:0000256" key="3">
    <source>
        <dbReference type="ARBA" id="ARBA00023004"/>
    </source>
</evidence>
<dbReference type="GO" id="GO:0046872">
    <property type="term" value="F:metal ion binding"/>
    <property type="evidence" value="ECO:0007669"/>
    <property type="project" value="UniProtKB-KW"/>
</dbReference>
<feature type="domain" description="4Fe-4S ferredoxin-type" evidence="5">
    <location>
        <begin position="5"/>
        <end position="34"/>
    </location>
</feature>
<comment type="caution">
    <text evidence="6">The sequence shown here is derived from an EMBL/GenBank/DDBJ whole genome shotgun (WGS) entry which is preliminary data.</text>
</comment>
<dbReference type="PANTHER" id="PTHR43687:SF1">
    <property type="entry name" value="FERREDOXIN III"/>
    <property type="match status" value="1"/>
</dbReference>
<evidence type="ECO:0000256" key="2">
    <source>
        <dbReference type="ARBA" id="ARBA00022723"/>
    </source>
</evidence>
<evidence type="ECO:0000256" key="4">
    <source>
        <dbReference type="ARBA" id="ARBA00023014"/>
    </source>
</evidence>
<evidence type="ECO:0000256" key="1">
    <source>
        <dbReference type="ARBA" id="ARBA00022485"/>
    </source>
</evidence>
<dbReference type="EMBL" id="BARV01023020">
    <property type="protein sequence ID" value="GAI26658.1"/>
    <property type="molecule type" value="Genomic_DNA"/>
</dbReference>
<dbReference type="SUPFAM" id="SSF54862">
    <property type="entry name" value="4Fe-4S ferredoxins"/>
    <property type="match status" value="1"/>
</dbReference>
<evidence type="ECO:0000259" key="5">
    <source>
        <dbReference type="PROSITE" id="PS51379"/>
    </source>
</evidence>
<evidence type="ECO:0000313" key="6">
    <source>
        <dbReference type="EMBL" id="GAI26658.1"/>
    </source>
</evidence>
<dbReference type="InterPro" id="IPR050572">
    <property type="entry name" value="Fe-S_Ferredoxin"/>
</dbReference>
<feature type="non-terminal residue" evidence="6">
    <location>
        <position position="1"/>
    </location>
</feature>
<dbReference type="PANTHER" id="PTHR43687">
    <property type="entry name" value="ADENYLYLSULFATE REDUCTASE, BETA SUBUNIT"/>
    <property type="match status" value="1"/>
</dbReference>
<sequence length="77" mass="8216">IPSGYAARLDEEKCIGGGTCVEVCPFDACKLNPDTQKAETVYDKCMGCGACVDFCKGEARELVLDANKGIPLDLDKL</sequence>